<evidence type="ECO:0000313" key="1">
    <source>
        <dbReference type="EMBL" id="SFR08740.1"/>
    </source>
</evidence>
<sequence>MIDGVVIKPLRQIPDERGKIMHMLKETDPEFERFGEIYFSVVYPGVIKGWHIHRRMTLNYAVVAGMIKLVLYDERVNSPTRGEIQEIFIGEDNYCLVKIPPMVWNGFKGVGTQKAIVANCATIPHDPEEIERLDPLDNHIPYNWELKHR</sequence>
<dbReference type="InterPro" id="IPR011051">
    <property type="entry name" value="RmlC_Cupin_sf"/>
</dbReference>
<dbReference type="Gene3D" id="2.60.120.10">
    <property type="entry name" value="Jelly Rolls"/>
    <property type="match status" value="1"/>
</dbReference>
<dbReference type="InterPro" id="IPR000888">
    <property type="entry name" value="RmlC-like"/>
</dbReference>
<name>A0A1I6DTB0_9FIRM</name>
<reference evidence="2" key="1">
    <citation type="submission" date="2016-10" db="EMBL/GenBank/DDBJ databases">
        <authorList>
            <person name="Varghese N."/>
            <person name="Submissions S."/>
        </authorList>
    </citation>
    <scope>NUCLEOTIDE SEQUENCE [LARGE SCALE GENOMIC DNA]</scope>
    <source>
        <strain evidence="2">DSM 3669</strain>
    </source>
</reference>
<gene>
    <name evidence="1" type="ORF">SAMN05660706_11747</name>
</gene>
<dbReference type="RefSeq" id="WP_092484071.1">
    <property type="nucleotide sequence ID" value="NZ_FOYM01000017.1"/>
</dbReference>
<dbReference type="GO" id="GO:0005829">
    <property type="term" value="C:cytosol"/>
    <property type="evidence" value="ECO:0007669"/>
    <property type="project" value="TreeGrafter"/>
</dbReference>
<dbReference type="EMBL" id="FOYM01000017">
    <property type="protein sequence ID" value="SFR08740.1"/>
    <property type="molecule type" value="Genomic_DNA"/>
</dbReference>
<dbReference type="Proteomes" id="UP000199584">
    <property type="component" value="Unassembled WGS sequence"/>
</dbReference>
<dbReference type="GO" id="GO:0008830">
    <property type="term" value="F:dTDP-4-dehydrorhamnose 3,5-epimerase activity"/>
    <property type="evidence" value="ECO:0007669"/>
    <property type="project" value="InterPro"/>
</dbReference>
<accession>A0A1I6DTB0</accession>
<keyword evidence="2" id="KW-1185">Reference proteome</keyword>
<dbReference type="AlphaFoldDB" id="A0A1I6DTB0"/>
<dbReference type="PANTHER" id="PTHR21047">
    <property type="entry name" value="DTDP-6-DEOXY-D-GLUCOSE-3,5 EPIMERASE"/>
    <property type="match status" value="1"/>
</dbReference>
<proteinExistence type="predicted"/>
<dbReference type="Pfam" id="PF00908">
    <property type="entry name" value="dTDP_sugar_isom"/>
    <property type="match status" value="1"/>
</dbReference>
<dbReference type="OrthoDB" id="9800680at2"/>
<dbReference type="STRING" id="39060.SAMN05660706_11747"/>
<evidence type="ECO:0000313" key="2">
    <source>
        <dbReference type="Proteomes" id="UP000199584"/>
    </source>
</evidence>
<dbReference type="InterPro" id="IPR014710">
    <property type="entry name" value="RmlC-like_jellyroll"/>
</dbReference>
<protein>
    <submittedName>
        <fullName evidence="1">dTDP-4-dehydrorhamnose 3,5-epimerase</fullName>
    </submittedName>
</protein>
<dbReference type="PANTHER" id="PTHR21047:SF2">
    <property type="entry name" value="THYMIDINE DIPHOSPHO-4-KETO-RHAMNOSE 3,5-EPIMERASE"/>
    <property type="match status" value="1"/>
</dbReference>
<organism evidence="1 2">
    <name type="scientific">Desulfoscipio geothermicus DSM 3669</name>
    <dbReference type="NCBI Taxonomy" id="1121426"/>
    <lineage>
        <taxon>Bacteria</taxon>
        <taxon>Bacillati</taxon>
        <taxon>Bacillota</taxon>
        <taxon>Clostridia</taxon>
        <taxon>Eubacteriales</taxon>
        <taxon>Desulfallaceae</taxon>
        <taxon>Desulfoscipio</taxon>
    </lineage>
</organism>
<dbReference type="GO" id="GO:0000271">
    <property type="term" value="P:polysaccharide biosynthetic process"/>
    <property type="evidence" value="ECO:0007669"/>
    <property type="project" value="TreeGrafter"/>
</dbReference>
<dbReference type="SUPFAM" id="SSF51182">
    <property type="entry name" value="RmlC-like cupins"/>
    <property type="match status" value="1"/>
</dbReference>